<dbReference type="InterPro" id="IPR001005">
    <property type="entry name" value="SANT/Myb"/>
</dbReference>
<feature type="compositionally biased region" description="Polar residues" evidence="5">
    <location>
        <begin position="568"/>
        <end position="577"/>
    </location>
</feature>
<evidence type="ECO:0000256" key="3">
    <source>
        <dbReference type="ARBA" id="ARBA00023163"/>
    </source>
</evidence>
<evidence type="ECO:0000256" key="5">
    <source>
        <dbReference type="SAM" id="MobiDB-lite"/>
    </source>
</evidence>
<dbReference type="InterPro" id="IPR009057">
    <property type="entry name" value="Homeodomain-like_sf"/>
</dbReference>
<dbReference type="PROSITE" id="PS51293">
    <property type="entry name" value="SANT"/>
    <property type="match status" value="1"/>
</dbReference>
<dbReference type="PROSITE" id="PS51294">
    <property type="entry name" value="HTH_MYB"/>
    <property type="match status" value="2"/>
</dbReference>
<comment type="caution">
    <text evidence="9">The sequence shown here is derived from an EMBL/GenBank/DDBJ whole genome shotgun (WGS) entry which is preliminary data.</text>
</comment>
<evidence type="ECO:0000259" key="8">
    <source>
        <dbReference type="PROSITE" id="PS51294"/>
    </source>
</evidence>
<dbReference type="GO" id="GO:0000978">
    <property type="term" value="F:RNA polymerase II cis-regulatory region sequence-specific DNA binding"/>
    <property type="evidence" value="ECO:0007669"/>
    <property type="project" value="TreeGrafter"/>
</dbReference>
<evidence type="ECO:0000256" key="1">
    <source>
        <dbReference type="ARBA" id="ARBA00023015"/>
    </source>
</evidence>
<dbReference type="SMART" id="SM00717">
    <property type="entry name" value="SANT"/>
    <property type="match status" value="3"/>
</dbReference>
<feature type="region of interest" description="Disordered" evidence="5">
    <location>
        <begin position="238"/>
        <end position="307"/>
    </location>
</feature>
<dbReference type="GO" id="GO:0042795">
    <property type="term" value="P:snRNA transcription by RNA polymerase II"/>
    <property type="evidence" value="ECO:0007669"/>
    <property type="project" value="TreeGrafter"/>
</dbReference>
<feature type="compositionally biased region" description="Low complexity" evidence="5">
    <location>
        <begin position="243"/>
        <end position="258"/>
    </location>
</feature>
<dbReference type="EMBL" id="BTGD01000003">
    <property type="protein sequence ID" value="GMM55018.1"/>
    <property type="molecule type" value="Genomic_DNA"/>
</dbReference>
<feature type="compositionally biased region" description="Low complexity" evidence="5">
    <location>
        <begin position="802"/>
        <end position="818"/>
    </location>
</feature>
<dbReference type="PANTHER" id="PTHR46621">
    <property type="entry name" value="SNRNA-ACTIVATING PROTEIN COMPLEX SUBUNIT 4"/>
    <property type="match status" value="1"/>
</dbReference>
<evidence type="ECO:0000259" key="7">
    <source>
        <dbReference type="PROSITE" id="PS51293"/>
    </source>
</evidence>
<evidence type="ECO:0000313" key="10">
    <source>
        <dbReference type="Proteomes" id="UP001377567"/>
    </source>
</evidence>
<dbReference type="FunFam" id="1.10.10.60:FF:000498">
    <property type="entry name" value="Transcription factor"/>
    <property type="match status" value="1"/>
</dbReference>
<dbReference type="Pfam" id="PF00249">
    <property type="entry name" value="Myb_DNA-binding"/>
    <property type="match status" value="2"/>
</dbReference>
<feature type="compositionally biased region" description="Low complexity" evidence="5">
    <location>
        <begin position="512"/>
        <end position="522"/>
    </location>
</feature>
<dbReference type="InterPro" id="IPR051575">
    <property type="entry name" value="Myb-like_DNA-bd"/>
</dbReference>
<sequence length="847" mass="92758">MPAQAKSAKASGKKASKPKRTESFDLLEVTESLGYQIHRKSGRNSWSREEDDELRALMSEALEDLGYSGGIAAISTIQQSLEVTKSIPWDTLARRFRNNLRNGKDLRKRWSGSLDPNLKKGRWTKDEDERLIKAYEKHGARWLSVSLEISGRTEDQCAKRYIEVLGPGSKGRLRDWTLEEDLLLISKVKAYGTKWRKISSEMEFRPSLTCRNRWRKIITTVVRNQAAPEIVAAVKENKDLDLTPDGGNNNNTSNNTDTPDIKHEDSVGLSRENSISRAGSAPLPPQSNQSSTTPQPHFANGASDTLYPQTNMINRPASNPVGGAVQTDRLPNKNLPLLPGMSPSPGILENSVTPLGISTFPSRSTLHQQTQPVDSLSPLVRASGLLASNLRSPDNFTGPDMTSMDHLLRSQSADNITPTTAPTSASVQKQQDPAYVPKAPIPPLHTQTEWKFTLKDRKGLSISNGSISNSELVKELIGQARKYSLKISVHQHIHNHYGGGGSTRDSVNGNMANASTTSSSNSKGLSPEAISELYNNPYMVKSSESLPTDIIQKLNENQDQQNFNILESTNRTGTAQPDGSDANDRNQPTHYQSLEFALSPPNPENRNLNDRLFYNEHTKAAANPTLLTAGSITSASSTASPRFAPQAVQNRISPASLRTDGSGNSTTNNTPGSNGTMKSQSSDLPDVGPSRFSHFNYLPATIRPQLGSSDNRGTSDLNKILNPSPLSSSSRRKRSFGSKHKHSKARKKSRSHTSGGDESAVIHEERKGGNSRKSSKSHTTSSSEDGVDFWEKLRSLDRHGINAESTSNSSTNENTPANETDRREGASVPASEEEDVNDPFYYLKPSY</sequence>
<keyword evidence="1" id="KW-0805">Transcription regulation</keyword>
<protein>
    <submittedName>
        <fullName evidence="9">Bas1 protein</fullName>
    </submittedName>
</protein>
<dbReference type="SUPFAM" id="SSF46689">
    <property type="entry name" value="Homeodomain-like"/>
    <property type="match status" value="1"/>
</dbReference>
<feature type="compositionally biased region" description="Low complexity" evidence="5">
    <location>
        <begin position="661"/>
        <end position="676"/>
    </location>
</feature>
<feature type="compositionally biased region" description="Polar residues" evidence="5">
    <location>
        <begin position="286"/>
        <end position="295"/>
    </location>
</feature>
<dbReference type="GO" id="GO:0001006">
    <property type="term" value="F:RNA polymerase III type 3 promoter sequence-specific DNA binding"/>
    <property type="evidence" value="ECO:0007669"/>
    <property type="project" value="TreeGrafter"/>
</dbReference>
<feature type="region of interest" description="Disordered" evidence="5">
    <location>
        <begin position="653"/>
        <end position="847"/>
    </location>
</feature>
<feature type="domain" description="SANT" evidence="7">
    <location>
        <begin position="118"/>
        <end position="163"/>
    </location>
</feature>
<dbReference type="GO" id="GO:0006355">
    <property type="term" value="P:regulation of DNA-templated transcription"/>
    <property type="evidence" value="ECO:0007669"/>
    <property type="project" value="UniProtKB-ARBA"/>
</dbReference>
<feature type="domain" description="HTH myb-type" evidence="8">
    <location>
        <begin position="174"/>
        <end position="222"/>
    </location>
</feature>
<keyword evidence="2" id="KW-0238">DNA-binding</keyword>
<feature type="compositionally biased region" description="Polar residues" evidence="5">
    <location>
        <begin position="418"/>
        <end position="431"/>
    </location>
</feature>
<name>A0AAV5RWL5_MAUHU</name>
<gene>
    <name evidence="9" type="ORF">DAKH74_016340</name>
</gene>
<feature type="compositionally biased region" description="Low complexity" evidence="5">
    <location>
        <begin position="1"/>
        <end position="10"/>
    </location>
</feature>
<evidence type="ECO:0000259" key="6">
    <source>
        <dbReference type="PROSITE" id="PS50090"/>
    </source>
</evidence>
<keyword evidence="10" id="KW-1185">Reference proteome</keyword>
<dbReference type="CDD" id="cd00167">
    <property type="entry name" value="SANT"/>
    <property type="match status" value="2"/>
</dbReference>
<dbReference type="GO" id="GO:0019185">
    <property type="term" value="C:snRNA-activating protein complex"/>
    <property type="evidence" value="ECO:0007669"/>
    <property type="project" value="TreeGrafter"/>
</dbReference>
<dbReference type="Gene3D" id="1.10.10.60">
    <property type="entry name" value="Homeodomain-like"/>
    <property type="match status" value="3"/>
</dbReference>
<keyword evidence="3" id="KW-0804">Transcription</keyword>
<feature type="region of interest" description="Disordered" evidence="5">
    <location>
        <begin position="1"/>
        <end position="23"/>
    </location>
</feature>
<dbReference type="Proteomes" id="UP001377567">
    <property type="component" value="Unassembled WGS sequence"/>
</dbReference>
<organism evidence="9 10">
    <name type="scientific">Maudiozyma humilis</name>
    <name type="common">Sour dough yeast</name>
    <name type="synonym">Kazachstania humilis</name>
    <dbReference type="NCBI Taxonomy" id="51915"/>
    <lineage>
        <taxon>Eukaryota</taxon>
        <taxon>Fungi</taxon>
        <taxon>Dikarya</taxon>
        <taxon>Ascomycota</taxon>
        <taxon>Saccharomycotina</taxon>
        <taxon>Saccharomycetes</taxon>
        <taxon>Saccharomycetales</taxon>
        <taxon>Saccharomycetaceae</taxon>
        <taxon>Maudiozyma</taxon>
    </lineage>
</organism>
<feature type="compositionally biased region" description="Basic residues" evidence="5">
    <location>
        <begin position="730"/>
        <end position="751"/>
    </location>
</feature>
<keyword evidence="4" id="KW-0539">Nucleus</keyword>
<feature type="region of interest" description="Disordered" evidence="5">
    <location>
        <begin position="496"/>
        <end position="527"/>
    </location>
</feature>
<feature type="compositionally biased region" description="Polar residues" evidence="5">
    <location>
        <begin position="706"/>
        <end position="717"/>
    </location>
</feature>
<dbReference type="PANTHER" id="PTHR46621:SF1">
    <property type="entry name" value="SNRNA-ACTIVATING PROTEIN COMPLEX SUBUNIT 4"/>
    <property type="match status" value="1"/>
</dbReference>
<reference evidence="9 10" key="1">
    <citation type="journal article" date="2023" name="Elife">
        <title>Identification of key yeast species and microbe-microbe interactions impacting larval growth of Drosophila in the wild.</title>
        <authorList>
            <person name="Mure A."/>
            <person name="Sugiura Y."/>
            <person name="Maeda R."/>
            <person name="Honda K."/>
            <person name="Sakurai N."/>
            <person name="Takahashi Y."/>
            <person name="Watada M."/>
            <person name="Katoh T."/>
            <person name="Gotoh A."/>
            <person name="Gotoh Y."/>
            <person name="Taniguchi I."/>
            <person name="Nakamura K."/>
            <person name="Hayashi T."/>
            <person name="Katayama T."/>
            <person name="Uemura T."/>
            <person name="Hattori Y."/>
        </authorList>
    </citation>
    <scope>NUCLEOTIDE SEQUENCE [LARGE SCALE GENOMIC DNA]</scope>
    <source>
        <strain evidence="9 10">KH-74</strain>
    </source>
</reference>
<feature type="compositionally biased region" description="Basic and acidic residues" evidence="5">
    <location>
        <begin position="789"/>
        <end position="801"/>
    </location>
</feature>
<feature type="domain" description="HTH myb-type" evidence="8">
    <location>
        <begin position="115"/>
        <end position="169"/>
    </location>
</feature>
<feature type="domain" description="Myb-like" evidence="6">
    <location>
        <begin position="38"/>
        <end position="114"/>
    </location>
</feature>
<dbReference type="AlphaFoldDB" id="A0AAV5RWL5"/>
<dbReference type="InterPro" id="IPR017884">
    <property type="entry name" value="SANT_dom"/>
</dbReference>
<dbReference type="PROSITE" id="PS50090">
    <property type="entry name" value="MYB_LIKE"/>
    <property type="match status" value="3"/>
</dbReference>
<dbReference type="InterPro" id="IPR017930">
    <property type="entry name" value="Myb_dom"/>
</dbReference>
<proteinExistence type="predicted"/>
<evidence type="ECO:0000313" key="9">
    <source>
        <dbReference type="EMBL" id="GMM55018.1"/>
    </source>
</evidence>
<feature type="region of interest" description="Disordered" evidence="5">
    <location>
        <begin position="568"/>
        <end position="587"/>
    </location>
</feature>
<feature type="domain" description="Myb-like" evidence="6">
    <location>
        <begin position="115"/>
        <end position="165"/>
    </location>
</feature>
<evidence type="ECO:0000256" key="4">
    <source>
        <dbReference type="ARBA" id="ARBA00023242"/>
    </source>
</evidence>
<dbReference type="GO" id="GO:0042796">
    <property type="term" value="P:snRNA transcription by RNA polymerase III"/>
    <property type="evidence" value="ECO:0007669"/>
    <property type="project" value="TreeGrafter"/>
</dbReference>
<feature type="region of interest" description="Disordered" evidence="5">
    <location>
        <begin position="418"/>
        <end position="442"/>
    </location>
</feature>
<accession>A0AAV5RWL5</accession>
<evidence type="ECO:0000256" key="2">
    <source>
        <dbReference type="ARBA" id="ARBA00023125"/>
    </source>
</evidence>
<feature type="domain" description="Myb-like" evidence="6">
    <location>
        <begin position="176"/>
        <end position="218"/>
    </location>
</feature>